<feature type="compositionally biased region" description="Low complexity" evidence="5">
    <location>
        <begin position="15"/>
        <end position="33"/>
    </location>
</feature>
<comment type="pathway">
    <text evidence="1">Cell wall biogenesis; cell wall polysaccharide biosynthesis.</text>
</comment>
<feature type="domain" description="Galactosyltransferase C-terminal" evidence="7">
    <location>
        <begin position="209"/>
        <end position="258"/>
    </location>
</feature>
<evidence type="ECO:0000313" key="8">
    <source>
        <dbReference type="EMBL" id="RFA10168.1"/>
    </source>
</evidence>
<evidence type="ECO:0000313" key="9">
    <source>
        <dbReference type="Proteomes" id="UP000256486"/>
    </source>
</evidence>
<keyword evidence="3" id="KW-0328">Glycosyltransferase</keyword>
<dbReference type="SUPFAM" id="SSF53448">
    <property type="entry name" value="Nucleotide-diphospho-sugar transferases"/>
    <property type="match status" value="1"/>
</dbReference>
<evidence type="ECO:0000256" key="5">
    <source>
        <dbReference type="SAM" id="MobiDB-lite"/>
    </source>
</evidence>
<evidence type="ECO:0000256" key="3">
    <source>
        <dbReference type="ARBA" id="ARBA00022676"/>
    </source>
</evidence>
<dbReference type="InterPro" id="IPR029044">
    <property type="entry name" value="Nucleotide-diphossugar_trans"/>
</dbReference>
<evidence type="ECO:0000256" key="4">
    <source>
        <dbReference type="ARBA" id="ARBA00022679"/>
    </source>
</evidence>
<evidence type="ECO:0000256" key="1">
    <source>
        <dbReference type="ARBA" id="ARBA00004776"/>
    </source>
</evidence>
<dbReference type="InterPro" id="IPR027791">
    <property type="entry name" value="Galactosyl_T_C"/>
</dbReference>
<accession>A0A3E0VL05</accession>
<dbReference type="Pfam" id="PF02709">
    <property type="entry name" value="Glyco_transf_7C"/>
    <property type="match status" value="1"/>
</dbReference>
<feature type="domain" description="Glycosyltransferase 2-like" evidence="6">
    <location>
        <begin position="54"/>
        <end position="153"/>
    </location>
</feature>
<dbReference type="Gene3D" id="3.90.550.10">
    <property type="entry name" value="Spore Coat Polysaccharide Biosynthesis Protein SpsA, Chain A"/>
    <property type="match status" value="1"/>
</dbReference>
<gene>
    <name evidence="8" type="ORF">B7R54_13835</name>
</gene>
<dbReference type="Proteomes" id="UP000256486">
    <property type="component" value="Unassembled WGS sequence"/>
</dbReference>
<protein>
    <recommendedName>
        <fullName evidence="10">Glycosyltransferase 2-like domain-containing protein</fullName>
    </recommendedName>
</protein>
<dbReference type="AlphaFoldDB" id="A0A3E0VL05"/>
<dbReference type="GO" id="GO:0016757">
    <property type="term" value="F:glycosyltransferase activity"/>
    <property type="evidence" value="ECO:0007669"/>
    <property type="project" value="UniProtKB-KW"/>
</dbReference>
<reference evidence="8 9" key="1">
    <citation type="submission" date="2017-04" db="EMBL/GenBank/DDBJ databases">
        <title>Comparative genome analysis of Subtercola boreus.</title>
        <authorList>
            <person name="Cho Y.-J."/>
            <person name="Cho A."/>
            <person name="Kim O.-S."/>
            <person name="Lee J.-I."/>
        </authorList>
    </citation>
    <scope>NUCLEOTIDE SEQUENCE [LARGE SCALE GENOMIC DNA]</scope>
    <source>
        <strain evidence="8 9">K300</strain>
    </source>
</reference>
<sequence length="489" mass="51171">MSGAPTGGPAIHSQPHPAAPGGQPALGAGAGIPLRGNDWTPLDRLTPAEPPRVSVIVAHFDQQAELDRTLAALRRQTHPADRTQLIVVDDGSPSAPQVPPGVLLLRQPDLGFRLAAARNLGAASATGDILCFLDADTSPEPGYLSALTRMPALSPDVLAVGRRRHAALAGLPIDAPVELAGPAHELPSPDWLLQAYADSRNLLVSDDRSYRFVIGAVIACSRRLFDRAGGFDETFTDYGGEDWEWAHRSWLAGAVFAHVPEAVAWHDGPEWAGRADDTARRTAKNAETLALARRIPVPGSRPFALRLGAASTPATPADIVVRILSADSLAALVLSVDTVLAALPGARVTVPPPFADALAPDDRLLHPGTVAVSRLVVEVPRPVRFAPGELGRAVARVTAEGLGSLELVTASGAGRAAGSGTATRDAGSDTAASRAPGEACTLAIVTSQRARAREAAWQRYDLFDHVIEPSVSLPITEEPDLAAYFGGWG</sequence>
<dbReference type="InterPro" id="IPR001173">
    <property type="entry name" value="Glyco_trans_2-like"/>
</dbReference>
<feature type="region of interest" description="Disordered" evidence="5">
    <location>
        <begin position="1"/>
        <end position="46"/>
    </location>
</feature>
<dbReference type="Pfam" id="PF00535">
    <property type="entry name" value="Glycos_transf_2"/>
    <property type="match status" value="1"/>
</dbReference>
<evidence type="ECO:0000259" key="7">
    <source>
        <dbReference type="Pfam" id="PF02709"/>
    </source>
</evidence>
<keyword evidence="9" id="KW-1185">Reference proteome</keyword>
<proteinExistence type="inferred from homology"/>
<evidence type="ECO:0000256" key="2">
    <source>
        <dbReference type="ARBA" id="ARBA00006739"/>
    </source>
</evidence>
<dbReference type="PANTHER" id="PTHR43179:SF12">
    <property type="entry name" value="GALACTOFURANOSYLTRANSFERASE GLFT2"/>
    <property type="match status" value="1"/>
</dbReference>
<evidence type="ECO:0008006" key="10">
    <source>
        <dbReference type="Google" id="ProtNLM"/>
    </source>
</evidence>
<name>A0A3E0VL05_9MICO</name>
<dbReference type="PANTHER" id="PTHR43179">
    <property type="entry name" value="RHAMNOSYLTRANSFERASE WBBL"/>
    <property type="match status" value="1"/>
</dbReference>
<dbReference type="OrthoDB" id="4120491at2"/>
<comment type="similarity">
    <text evidence="2">Belongs to the glycosyltransferase 2 family.</text>
</comment>
<evidence type="ECO:0000259" key="6">
    <source>
        <dbReference type="Pfam" id="PF00535"/>
    </source>
</evidence>
<dbReference type="EMBL" id="NBWZ01000001">
    <property type="protein sequence ID" value="RFA10168.1"/>
    <property type="molecule type" value="Genomic_DNA"/>
</dbReference>
<organism evidence="8 9">
    <name type="scientific">Subtercola boreus</name>
    <dbReference type="NCBI Taxonomy" id="120213"/>
    <lineage>
        <taxon>Bacteria</taxon>
        <taxon>Bacillati</taxon>
        <taxon>Actinomycetota</taxon>
        <taxon>Actinomycetes</taxon>
        <taxon>Micrococcales</taxon>
        <taxon>Microbacteriaceae</taxon>
        <taxon>Subtercola</taxon>
    </lineage>
</organism>
<keyword evidence="4" id="KW-0808">Transferase</keyword>
<comment type="caution">
    <text evidence="8">The sequence shown here is derived from an EMBL/GenBank/DDBJ whole genome shotgun (WGS) entry which is preliminary data.</text>
</comment>
<dbReference type="RefSeq" id="WP_116415551.1">
    <property type="nucleotide sequence ID" value="NZ_NBWZ01000001.1"/>
</dbReference>